<dbReference type="EMBL" id="MTEJ01000642">
    <property type="protein sequence ID" value="OQX00464.1"/>
    <property type="molecule type" value="Genomic_DNA"/>
</dbReference>
<gene>
    <name evidence="2" type="ORF">BWK73_48375</name>
</gene>
<sequence length="64" mass="6979">MNFSTKLTIALYVIAVIALFAVAPFGFPFGGNNWVALIVFSVMAFILAFFLARSKEAIYRGGSK</sequence>
<protein>
    <submittedName>
        <fullName evidence="2">Uncharacterized protein</fullName>
    </submittedName>
</protein>
<comment type="caution">
    <text evidence="2">The sequence shown here is derived from an EMBL/GenBank/DDBJ whole genome shotgun (WGS) entry which is preliminary data.</text>
</comment>
<reference evidence="2 3" key="1">
    <citation type="submission" date="2017-01" db="EMBL/GenBank/DDBJ databases">
        <title>Novel large sulfur bacteria in the metagenomes of groundwater-fed chemosynthetic microbial mats in the Lake Huron basin.</title>
        <authorList>
            <person name="Sharrar A.M."/>
            <person name="Flood B.E."/>
            <person name="Bailey J.V."/>
            <person name="Jones D.S."/>
            <person name="Biddanda B."/>
            <person name="Ruberg S.A."/>
            <person name="Marcus D.N."/>
            <person name="Dick G.J."/>
        </authorList>
    </citation>
    <scope>NUCLEOTIDE SEQUENCE [LARGE SCALE GENOMIC DNA]</scope>
    <source>
        <strain evidence="2">A8</strain>
    </source>
</reference>
<evidence type="ECO:0000313" key="3">
    <source>
        <dbReference type="Proteomes" id="UP000192491"/>
    </source>
</evidence>
<keyword evidence="1" id="KW-0812">Transmembrane</keyword>
<feature type="transmembrane region" description="Helical" evidence="1">
    <location>
        <begin position="7"/>
        <end position="27"/>
    </location>
</feature>
<accession>A0A1Y1Q9M4</accession>
<evidence type="ECO:0000313" key="2">
    <source>
        <dbReference type="EMBL" id="OQX00464.1"/>
    </source>
</evidence>
<evidence type="ECO:0000256" key="1">
    <source>
        <dbReference type="SAM" id="Phobius"/>
    </source>
</evidence>
<dbReference type="AlphaFoldDB" id="A0A1Y1Q9M4"/>
<dbReference type="Proteomes" id="UP000192491">
    <property type="component" value="Unassembled WGS sequence"/>
</dbReference>
<keyword evidence="1" id="KW-1133">Transmembrane helix</keyword>
<name>A0A1Y1Q9M4_9GAMM</name>
<organism evidence="2 3">
    <name type="scientific">Thiothrix lacustris</name>
    <dbReference type="NCBI Taxonomy" id="525917"/>
    <lineage>
        <taxon>Bacteria</taxon>
        <taxon>Pseudomonadati</taxon>
        <taxon>Pseudomonadota</taxon>
        <taxon>Gammaproteobacteria</taxon>
        <taxon>Thiotrichales</taxon>
        <taxon>Thiotrichaceae</taxon>
        <taxon>Thiothrix</taxon>
    </lineage>
</organism>
<keyword evidence="1" id="KW-0472">Membrane</keyword>
<feature type="transmembrane region" description="Helical" evidence="1">
    <location>
        <begin position="33"/>
        <end position="52"/>
    </location>
</feature>
<proteinExistence type="predicted"/>